<protein>
    <recommendedName>
        <fullName evidence="1">Mucin binding domain-containing protein</fullName>
    </recommendedName>
</protein>
<dbReference type="RefSeq" id="WP_274261496.1">
    <property type="nucleotide sequence ID" value="NZ_CP117884.1"/>
</dbReference>
<dbReference type="Proteomes" id="UP001220377">
    <property type="component" value="Chromosome"/>
</dbReference>
<dbReference type="Pfam" id="PF17965">
    <property type="entry name" value="MucBP_2"/>
    <property type="match status" value="1"/>
</dbReference>
<keyword evidence="3" id="KW-1185">Reference proteome</keyword>
<proteinExistence type="predicted"/>
<feature type="domain" description="Mucin binding" evidence="1">
    <location>
        <begin position="23"/>
        <end position="92"/>
    </location>
</feature>
<accession>A0ABY7WWL0</accession>
<gene>
    <name evidence="2" type="ORF">PQ472_03815</name>
</gene>
<dbReference type="Gene3D" id="3.10.20.470">
    <property type="match status" value="1"/>
</dbReference>
<evidence type="ECO:0000259" key="1">
    <source>
        <dbReference type="Pfam" id="PF17965"/>
    </source>
</evidence>
<reference evidence="2 3" key="1">
    <citation type="submission" date="2023-02" db="EMBL/GenBank/DDBJ databases">
        <title>Genome sequence of Lacticaseibacillus sp. KACC 23028.</title>
        <authorList>
            <person name="Kim S."/>
            <person name="Heo J."/>
            <person name="Kwon S.-W."/>
        </authorList>
    </citation>
    <scope>NUCLEOTIDE SEQUENCE [LARGE SCALE GENOMIC DNA]</scope>
    <source>
        <strain evidence="2 3">KACC 23028</strain>
    </source>
</reference>
<name>A0ABY7WWL0_9LACO</name>
<evidence type="ECO:0000313" key="2">
    <source>
        <dbReference type="EMBL" id="WDF83376.1"/>
    </source>
</evidence>
<dbReference type="EMBL" id="CP117884">
    <property type="protein sequence ID" value="WDF83376.1"/>
    <property type="molecule type" value="Genomic_DNA"/>
</dbReference>
<dbReference type="InterPro" id="IPR041558">
    <property type="entry name" value="MucBP_2"/>
</dbReference>
<organism evidence="2 3">
    <name type="scientific">Lacticaseibacillus pabuli</name>
    <dbReference type="NCBI Taxonomy" id="3025672"/>
    <lineage>
        <taxon>Bacteria</taxon>
        <taxon>Bacillati</taxon>
        <taxon>Bacillota</taxon>
        <taxon>Bacilli</taxon>
        <taxon>Lactobacillales</taxon>
        <taxon>Lactobacillaceae</taxon>
        <taxon>Lacticaseibacillus</taxon>
    </lineage>
</organism>
<sequence>MDESLFNYQHENVNATEHARRVAHVMYLDDRTREWLQTDTITGWSGDKIHYSPEERIRKFAEKGYALVDDGFEGHSVFRADHPSDQIFTIHLYSLFNEDDEVLTKASFAQRIRAWLGRKN</sequence>
<evidence type="ECO:0000313" key="3">
    <source>
        <dbReference type="Proteomes" id="UP001220377"/>
    </source>
</evidence>